<dbReference type="EMBL" id="JAUUCC010000037">
    <property type="protein sequence ID" value="MEE2051971.1"/>
    <property type="molecule type" value="Genomic_DNA"/>
</dbReference>
<evidence type="ECO:0000259" key="1">
    <source>
        <dbReference type="Pfam" id="PF11575"/>
    </source>
</evidence>
<dbReference type="Pfam" id="PF11575">
    <property type="entry name" value="FhuF_C"/>
    <property type="match status" value="1"/>
</dbReference>
<dbReference type="RefSeq" id="WP_330159022.1">
    <property type="nucleotide sequence ID" value="NZ_BAAAJA010000041.1"/>
</dbReference>
<gene>
    <name evidence="2" type="ORF">Q8A49_15825</name>
</gene>
<proteinExistence type="predicted"/>
<protein>
    <submittedName>
        <fullName evidence="2">(2Fe-2S)-binding protein</fullName>
    </submittedName>
</protein>
<comment type="caution">
    <text evidence="2">The sequence shown here is derived from an EMBL/GenBank/DDBJ whole genome shotgun (WGS) entry which is preliminary data.</text>
</comment>
<name>A0ABU7KRN6_9ACTN</name>
<evidence type="ECO:0000313" key="3">
    <source>
        <dbReference type="Proteomes" id="UP001348641"/>
    </source>
</evidence>
<accession>A0ABU7KRN6</accession>
<dbReference type="Proteomes" id="UP001348641">
    <property type="component" value="Unassembled WGS sequence"/>
</dbReference>
<reference evidence="2 3" key="1">
    <citation type="submission" date="2023-07" db="EMBL/GenBank/DDBJ databases">
        <authorList>
            <person name="Girao M."/>
            <person name="Carvalho M.F."/>
        </authorList>
    </citation>
    <scope>NUCLEOTIDE SEQUENCE [LARGE SCALE GENOMIC DNA]</scope>
    <source>
        <strain evidence="2 3">66/93</strain>
    </source>
</reference>
<evidence type="ECO:0000313" key="2">
    <source>
        <dbReference type="EMBL" id="MEE2051971.1"/>
    </source>
</evidence>
<sequence length="243" mass="25049">MGGVRVPVRPVLEDAGRINALFALEGEPPGPGWVSPGGAGRQVLAAEVERVRARSGAPAGHTGEEVEWRVAASLFQQGLATRILSPVLAAALCHGVLLDAARFRWDPHREGPLVLRTSQETAEAVAGGSRRTADRIEEAVILGVLAGVARNLTGTGRVAPGLLRGNTASALAGAARSLGAARPERRAEAEALVGDLLGRTALKGTGGYAGTDAEGAGVFRRTTCCLYYRLPGGGYCGDCALRP</sequence>
<dbReference type="InterPro" id="IPR024726">
    <property type="entry name" value="FhuF_C"/>
</dbReference>
<feature type="domain" description="Ferric siderophore reductase C-terminal" evidence="1">
    <location>
        <begin position="221"/>
        <end position="241"/>
    </location>
</feature>
<organism evidence="2 3">
    <name type="scientific">Nocardiopsis tropica</name>
    <dbReference type="NCBI Taxonomy" id="109330"/>
    <lineage>
        <taxon>Bacteria</taxon>
        <taxon>Bacillati</taxon>
        <taxon>Actinomycetota</taxon>
        <taxon>Actinomycetes</taxon>
        <taxon>Streptosporangiales</taxon>
        <taxon>Nocardiopsidaceae</taxon>
        <taxon>Nocardiopsis</taxon>
    </lineage>
</organism>